<name>A0ABU6V849_9FABA</name>
<dbReference type="Proteomes" id="UP001341840">
    <property type="component" value="Unassembled WGS sequence"/>
</dbReference>
<organism evidence="2 3">
    <name type="scientific">Stylosanthes scabra</name>
    <dbReference type="NCBI Taxonomy" id="79078"/>
    <lineage>
        <taxon>Eukaryota</taxon>
        <taxon>Viridiplantae</taxon>
        <taxon>Streptophyta</taxon>
        <taxon>Embryophyta</taxon>
        <taxon>Tracheophyta</taxon>
        <taxon>Spermatophyta</taxon>
        <taxon>Magnoliopsida</taxon>
        <taxon>eudicotyledons</taxon>
        <taxon>Gunneridae</taxon>
        <taxon>Pentapetalae</taxon>
        <taxon>rosids</taxon>
        <taxon>fabids</taxon>
        <taxon>Fabales</taxon>
        <taxon>Fabaceae</taxon>
        <taxon>Papilionoideae</taxon>
        <taxon>50 kb inversion clade</taxon>
        <taxon>dalbergioids sensu lato</taxon>
        <taxon>Dalbergieae</taxon>
        <taxon>Pterocarpus clade</taxon>
        <taxon>Stylosanthes</taxon>
    </lineage>
</organism>
<feature type="compositionally biased region" description="Low complexity" evidence="1">
    <location>
        <begin position="217"/>
        <end position="227"/>
    </location>
</feature>
<evidence type="ECO:0000256" key="1">
    <source>
        <dbReference type="SAM" id="MobiDB-lite"/>
    </source>
</evidence>
<proteinExistence type="predicted"/>
<feature type="compositionally biased region" description="Polar residues" evidence="1">
    <location>
        <begin position="228"/>
        <end position="249"/>
    </location>
</feature>
<keyword evidence="3" id="KW-1185">Reference proteome</keyword>
<reference evidence="2 3" key="1">
    <citation type="journal article" date="2023" name="Plants (Basel)">
        <title>Bridging the Gap: Combining Genomics and Transcriptomics Approaches to Understand Stylosanthes scabra, an Orphan Legume from the Brazilian Caatinga.</title>
        <authorList>
            <person name="Ferreira-Neto J.R.C."/>
            <person name="da Silva M.D."/>
            <person name="Binneck E."/>
            <person name="de Melo N.F."/>
            <person name="da Silva R.H."/>
            <person name="de Melo A.L.T.M."/>
            <person name="Pandolfi V."/>
            <person name="Bustamante F.O."/>
            <person name="Brasileiro-Vidal A.C."/>
            <person name="Benko-Iseppon A.M."/>
        </authorList>
    </citation>
    <scope>NUCLEOTIDE SEQUENCE [LARGE SCALE GENOMIC DNA]</scope>
    <source>
        <tissue evidence="2">Leaves</tissue>
    </source>
</reference>
<gene>
    <name evidence="2" type="ORF">PIB30_013108</name>
</gene>
<feature type="region of interest" description="Disordered" evidence="1">
    <location>
        <begin position="183"/>
        <end position="249"/>
    </location>
</feature>
<comment type="caution">
    <text evidence="2">The sequence shown here is derived from an EMBL/GenBank/DDBJ whole genome shotgun (WGS) entry which is preliminary data.</text>
</comment>
<sequence>MKSNLHCYRFELHSNIHLTPLPPAPAPASSTCCHRLSLPRACRLSLPRARRLCLLRAVSRCRSLGPNVVPAACPCLCLRVLRFCVIPAALAPPCFACGSVVSTALLPTRRACGSRLSLPRFRSSSTSNTRTHSAAPCLPILSPFPPRRRRPPRFSALLLPPSVQNSLVFFLLRPVIHRRRTFALSQQRRPSEPHPCRRSRTRASAVAHSHPSPFHLVAVPARPAVPASSNSQPATPSIKSATASTRPAS</sequence>
<dbReference type="EMBL" id="JASCZI010151068">
    <property type="protein sequence ID" value="MED6168613.1"/>
    <property type="molecule type" value="Genomic_DNA"/>
</dbReference>
<accession>A0ABU6V849</accession>
<evidence type="ECO:0000313" key="3">
    <source>
        <dbReference type="Proteomes" id="UP001341840"/>
    </source>
</evidence>
<protein>
    <submittedName>
        <fullName evidence="2">Uncharacterized protein</fullName>
    </submittedName>
</protein>
<evidence type="ECO:0000313" key="2">
    <source>
        <dbReference type="EMBL" id="MED6168613.1"/>
    </source>
</evidence>